<dbReference type="EMBL" id="JAWDGP010005301">
    <property type="protein sequence ID" value="KAK3758117.1"/>
    <property type="molecule type" value="Genomic_DNA"/>
</dbReference>
<dbReference type="Proteomes" id="UP001283361">
    <property type="component" value="Unassembled WGS sequence"/>
</dbReference>
<feature type="region of interest" description="Disordered" evidence="1">
    <location>
        <begin position="21"/>
        <end position="57"/>
    </location>
</feature>
<sequence>MCDYIVWSSVKDVQLTRQPHSEYSRLTSNKTALGQDRPRDRAPFTGPRLGAGGDLGADLIPKKEANSLRDYGIDSSPVSLFSSLGLTCSRYLLWTTGYLLLQRVRNGWNLENRSKFNFVSGTIGNHRK</sequence>
<accession>A0AAE1D5I6</accession>
<dbReference type="AlphaFoldDB" id="A0AAE1D5I6"/>
<reference evidence="2" key="1">
    <citation type="journal article" date="2023" name="G3 (Bethesda)">
        <title>A reference genome for the long-term kleptoplast-retaining sea slug Elysia crispata morphotype clarki.</title>
        <authorList>
            <person name="Eastman K.E."/>
            <person name="Pendleton A.L."/>
            <person name="Shaikh M.A."/>
            <person name="Suttiyut T."/>
            <person name="Ogas R."/>
            <person name="Tomko P."/>
            <person name="Gavelis G."/>
            <person name="Widhalm J.R."/>
            <person name="Wisecaver J.H."/>
        </authorList>
    </citation>
    <scope>NUCLEOTIDE SEQUENCE</scope>
    <source>
        <strain evidence="2">ECLA1</strain>
    </source>
</reference>
<keyword evidence="3" id="KW-1185">Reference proteome</keyword>
<organism evidence="2 3">
    <name type="scientific">Elysia crispata</name>
    <name type="common">lettuce slug</name>
    <dbReference type="NCBI Taxonomy" id="231223"/>
    <lineage>
        <taxon>Eukaryota</taxon>
        <taxon>Metazoa</taxon>
        <taxon>Spiralia</taxon>
        <taxon>Lophotrochozoa</taxon>
        <taxon>Mollusca</taxon>
        <taxon>Gastropoda</taxon>
        <taxon>Heterobranchia</taxon>
        <taxon>Euthyneura</taxon>
        <taxon>Panpulmonata</taxon>
        <taxon>Sacoglossa</taxon>
        <taxon>Placobranchoidea</taxon>
        <taxon>Plakobranchidae</taxon>
        <taxon>Elysia</taxon>
    </lineage>
</organism>
<evidence type="ECO:0000313" key="2">
    <source>
        <dbReference type="EMBL" id="KAK3758117.1"/>
    </source>
</evidence>
<proteinExistence type="predicted"/>
<comment type="caution">
    <text evidence="2">The sequence shown here is derived from an EMBL/GenBank/DDBJ whole genome shotgun (WGS) entry which is preliminary data.</text>
</comment>
<gene>
    <name evidence="2" type="ORF">RRG08_006692</name>
</gene>
<evidence type="ECO:0000313" key="3">
    <source>
        <dbReference type="Proteomes" id="UP001283361"/>
    </source>
</evidence>
<evidence type="ECO:0000256" key="1">
    <source>
        <dbReference type="SAM" id="MobiDB-lite"/>
    </source>
</evidence>
<name>A0AAE1D5I6_9GAST</name>
<protein>
    <submittedName>
        <fullName evidence="2">Uncharacterized protein</fullName>
    </submittedName>
</protein>